<protein>
    <submittedName>
        <fullName evidence="2">Cytochrome C</fullName>
    </submittedName>
</protein>
<evidence type="ECO:0000259" key="1">
    <source>
        <dbReference type="SMART" id="SM01235"/>
    </source>
</evidence>
<sequence length="163" mass="18891">MFKKFLLLLLVVFVVLQLFRPRLDNTAGATGTAGINNHVSVPQHVDQLLKTSCYDCHSNTTTYPWYASLQPVGWWLDDHISEGKKELNFDEYGNYNLRRKYHKLEEIAELVEENEMPLSSYTLVHNDAKLTGDQKKLLVDWTSKAMNDMKAKYPIDSLIRKKQ</sequence>
<dbReference type="EMBL" id="JSVC01000011">
    <property type="protein sequence ID" value="KIC94572.1"/>
    <property type="molecule type" value="Genomic_DNA"/>
</dbReference>
<gene>
    <name evidence="2" type="ORF">OI18_10695</name>
</gene>
<dbReference type="SMART" id="SM01235">
    <property type="entry name" value="Haem_bd"/>
    <property type="match status" value="1"/>
</dbReference>
<dbReference type="STRING" id="1349421.OI18_10695"/>
<organism evidence="2 3">
    <name type="scientific">Flavihumibacter solisilvae</name>
    <dbReference type="NCBI Taxonomy" id="1349421"/>
    <lineage>
        <taxon>Bacteria</taxon>
        <taxon>Pseudomonadati</taxon>
        <taxon>Bacteroidota</taxon>
        <taxon>Chitinophagia</taxon>
        <taxon>Chitinophagales</taxon>
        <taxon>Chitinophagaceae</taxon>
        <taxon>Flavihumibacter</taxon>
    </lineage>
</organism>
<dbReference type="RefSeq" id="WP_039139772.1">
    <property type="nucleotide sequence ID" value="NZ_JSVC01000011.1"/>
</dbReference>
<dbReference type="OrthoDB" id="196738at2"/>
<proteinExistence type="predicted"/>
<accession>A0A0C1L3J6</accession>
<dbReference type="InterPro" id="IPR025992">
    <property type="entry name" value="Haem-bd"/>
</dbReference>
<dbReference type="Pfam" id="PF14376">
    <property type="entry name" value="Haem_bd"/>
    <property type="match status" value="1"/>
</dbReference>
<name>A0A0C1L3J6_9BACT</name>
<keyword evidence="3" id="KW-1185">Reference proteome</keyword>
<comment type="caution">
    <text evidence="2">The sequence shown here is derived from an EMBL/GenBank/DDBJ whole genome shotgun (WGS) entry which is preliminary data.</text>
</comment>
<dbReference type="AlphaFoldDB" id="A0A0C1L3J6"/>
<evidence type="ECO:0000313" key="2">
    <source>
        <dbReference type="EMBL" id="KIC94572.1"/>
    </source>
</evidence>
<dbReference type="Proteomes" id="UP000031408">
    <property type="component" value="Unassembled WGS sequence"/>
</dbReference>
<reference evidence="2 3" key="1">
    <citation type="submission" date="2014-11" db="EMBL/GenBank/DDBJ databases">
        <title>Genome sequence of Flavihumibacter solisilvae 3-3.</title>
        <authorList>
            <person name="Zhou G."/>
            <person name="Li M."/>
            <person name="Wang G."/>
        </authorList>
    </citation>
    <scope>NUCLEOTIDE SEQUENCE [LARGE SCALE GENOMIC DNA]</scope>
    <source>
        <strain evidence="2 3">3-3</strain>
    </source>
</reference>
<evidence type="ECO:0000313" key="3">
    <source>
        <dbReference type="Proteomes" id="UP000031408"/>
    </source>
</evidence>
<feature type="domain" description="Haem-binding" evidence="1">
    <location>
        <begin position="10"/>
        <end position="146"/>
    </location>
</feature>